<protein>
    <submittedName>
        <fullName evidence="1">Conserved hypothetical phage protein</fullName>
    </submittedName>
</protein>
<evidence type="ECO:0000313" key="4">
    <source>
        <dbReference type="Proteomes" id="UP000295134"/>
    </source>
</evidence>
<dbReference type="AlphaFoldDB" id="D2TYL6"/>
<dbReference type="KEGG" id="ans:ArsFIN_25490"/>
<dbReference type="RefSeq" id="WP_026823403.1">
    <property type="nucleotide sequence ID" value="NZ_CP038613.1"/>
</dbReference>
<dbReference type="EMBL" id="CP123523">
    <property type="protein sequence ID" value="WGM04294.1"/>
    <property type="molecule type" value="Genomic_DNA"/>
</dbReference>
<dbReference type="GeneID" id="96877582"/>
<reference evidence="2 4" key="2">
    <citation type="submission" date="2019-03" db="EMBL/GenBank/DDBJ databases">
        <title>Long-read sequencing reveals hyperdense prophage content in a complex bacterial symbiont genome.</title>
        <authorList>
            <person name="Frost C.L."/>
            <person name="Siozios S."/>
            <person name="Nadal-Jimenez P."/>
            <person name="Brockhurst M.A."/>
            <person name="King K.C."/>
            <person name="Darby A.C."/>
            <person name="Hurst G.D.D."/>
        </authorList>
    </citation>
    <scope>NUCLEOTIDE SEQUENCE [LARGE SCALE GENOMIC DNA]</scope>
    <source>
        <strain evidence="2 4">FIN</strain>
    </source>
</reference>
<evidence type="ECO:0000313" key="3">
    <source>
        <dbReference type="EMBL" id="WGM04294.1"/>
    </source>
</evidence>
<sequence>MASLEEAAKVANTQLSSVLHSAVETISSDQTIKFKLYVKQVLPIDGFVYWVNADILNQSELKRLNVTAAKSLIVKGSLHRQVVSRQDETTSFSVDRIIFTPLSKIDDFDLVDPQTMYIGEFDAARFNFSLMHSKYTQAGIFHYEGVAVLPTMETQLIDKIEDIPDKLVLSNSVPIWLSLNKFSQVYPSFLSPANLYPPYIVADVKETKPLQIGSFSKNNTRWQWVQDKVRVTLYGLNNEQALDYVDYIVQSALEDESFGVSNMPVVKDGKANQVEINVLAKQKIIEFEVNYYQATAREIAYKLIKEAICNYEVH</sequence>
<dbReference type="Proteomes" id="UP000295134">
    <property type="component" value="Chromosome"/>
</dbReference>
<keyword evidence="5" id="KW-1185">Reference proteome</keyword>
<dbReference type="EMBL" id="CP038613">
    <property type="protein sequence ID" value="QBY43976.1"/>
    <property type="molecule type" value="Genomic_DNA"/>
</dbReference>
<evidence type="ECO:0000313" key="5">
    <source>
        <dbReference type="Proteomes" id="UP001177592"/>
    </source>
</evidence>
<dbReference type="Proteomes" id="UP001177592">
    <property type="component" value="Chromosome"/>
</dbReference>
<reference evidence="1" key="1">
    <citation type="journal article" date="2010" name="Insect Mol. Biol.">
        <title>The draft genome sequence of Arsenophonus nasoniae, son-killer bacterium of Nasonia vitripennis, reveals genes associated with virulence and symbiosis.</title>
        <authorList>
            <person name="Wilkes T."/>
            <person name="Darby A.C."/>
            <person name="Choi J."/>
            <person name="Colborne J.K."/>
            <person name="Werren J.H."/>
            <person name="Hurst G.D.D."/>
        </authorList>
    </citation>
    <scope>NUCLEOTIDE SEQUENCE</scope>
</reference>
<accession>D2TYL6</accession>
<gene>
    <name evidence="1" type="ORF">ARN_12450</name>
    <name evidence="2" type="ORF">ArsFIN_25490</name>
    <name evidence="3" type="ORF">QE258_11645</name>
</gene>
<evidence type="ECO:0000313" key="1">
    <source>
        <dbReference type="EMBL" id="CBA72512.1"/>
    </source>
</evidence>
<proteinExistence type="predicted"/>
<name>D2TYL6_9GAMM</name>
<evidence type="ECO:0000313" key="2">
    <source>
        <dbReference type="EMBL" id="QBY43976.1"/>
    </source>
</evidence>
<organism evidence="1">
    <name type="scientific">Arsenophonus nasoniae</name>
    <name type="common">son-killer infecting Nasonia vitripennis</name>
    <dbReference type="NCBI Taxonomy" id="638"/>
    <lineage>
        <taxon>Bacteria</taxon>
        <taxon>Pseudomonadati</taxon>
        <taxon>Pseudomonadota</taxon>
        <taxon>Gammaproteobacteria</taxon>
        <taxon>Enterobacterales</taxon>
        <taxon>Morganellaceae</taxon>
        <taxon>Arsenophonus</taxon>
    </lineage>
</organism>
<dbReference type="EMBL" id="FN545185">
    <property type="protein sequence ID" value="CBA72512.1"/>
    <property type="molecule type" value="Genomic_DNA"/>
</dbReference>
<reference evidence="3" key="3">
    <citation type="submission" date="2023-04" db="EMBL/GenBank/DDBJ databases">
        <title>Genome dynamics across the evolutionary transition to endosymbiosis.</title>
        <authorList>
            <person name="Siozios S."/>
            <person name="Nadal-Jimenez P."/>
            <person name="Azagi T."/>
            <person name="Sprong H."/>
            <person name="Frost C.L."/>
            <person name="Parratt S.R."/>
            <person name="Taylor G."/>
            <person name="Brettell L."/>
            <person name="Lew K.C."/>
            <person name="Croft L."/>
            <person name="King K.C."/>
            <person name="Brockhurst M.A."/>
            <person name="Hypsa V."/>
            <person name="Novakova E."/>
            <person name="Darby A.C."/>
            <person name="Hurst G.D.D."/>
        </authorList>
    </citation>
    <scope>NUCLEOTIDE SEQUENCE</scope>
    <source>
        <strain evidence="3">ANv_CAN</strain>
    </source>
</reference>